<dbReference type="Proteomes" id="UP001631993">
    <property type="component" value="Unassembled WGS sequence"/>
</dbReference>
<gene>
    <name evidence="2" type="ORF">ACKI1S_37665</name>
</gene>
<proteinExistence type="predicted"/>
<organism evidence="2 3">
    <name type="scientific">Streptomyces galilaeus</name>
    <dbReference type="NCBI Taxonomy" id="33899"/>
    <lineage>
        <taxon>Bacteria</taxon>
        <taxon>Bacillati</taxon>
        <taxon>Actinomycetota</taxon>
        <taxon>Actinomycetes</taxon>
        <taxon>Kitasatosporales</taxon>
        <taxon>Streptomycetaceae</taxon>
        <taxon>Streptomyces</taxon>
    </lineage>
</organism>
<evidence type="ECO:0000256" key="1">
    <source>
        <dbReference type="SAM" id="MobiDB-lite"/>
    </source>
</evidence>
<reference evidence="2 3" key="1">
    <citation type="submission" date="2024-12" db="EMBL/GenBank/DDBJ databases">
        <title>Forecasting of Potato common scab and diversities of Pathogenic streptomyces spp. in china.</title>
        <authorList>
            <person name="Handique U."/>
            <person name="Wu J."/>
        </authorList>
    </citation>
    <scope>NUCLEOTIDE SEQUENCE [LARGE SCALE GENOMIC DNA]</scope>
    <source>
        <strain evidence="2 3">ZRIMU1585</strain>
    </source>
</reference>
<sequence length="51" mass="5603">MLLPHTPANSYDLAGYLIDLGRIEEAVAVLHQDQPSPPQSSTSAWIEEPPF</sequence>
<feature type="region of interest" description="Disordered" evidence="1">
    <location>
        <begin position="32"/>
        <end position="51"/>
    </location>
</feature>
<dbReference type="EMBL" id="JBJVNE010000023">
    <property type="protein sequence ID" value="MFM9651853.1"/>
    <property type="molecule type" value="Genomic_DNA"/>
</dbReference>
<dbReference type="RefSeq" id="WP_359067586.1">
    <property type="nucleotide sequence ID" value="NZ_JBJVMW010000027.1"/>
</dbReference>
<comment type="caution">
    <text evidence="2">The sequence shown here is derived from an EMBL/GenBank/DDBJ whole genome shotgun (WGS) entry which is preliminary data.</text>
</comment>
<keyword evidence="3" id="KW-1185">Reference proteome</keyword>
<protein>
    <recommendedName>
        <fullName evidence="4">Tetratricopeptide repeat protein</fullName>
    </recommendedName>
</protein>
<name>A0ABW9IXN4_STRGJ</name>
<evidence type="ECO:0008006" key="4">
    <source>
        <dbReference type="Google" id="ProtNLM"/>
    </source>
</evidence>
<evidence type="ECO:0000313" key="2">
    <source>
        <dbReference type="EMBL" id="MFM9651853.1"/>
    </source>
</evidence>
<evidence type="ECO:0000313" key="3">
    <source>
        <dbReference type="Proteomes" id="UP001631993"/>
    </source>
</evidence>
<accession>A0ABW9IXN4</accession>